<sequence>MAPSTLSIRPALRADIPMLLDLYEHLIPGDERPSLDEAAKVLERFLCYDGSAIFLGETDGLLVSSCALVVVPNLTRGARPYGLVENVVTHRDYRQRGFGKEILDAASDAAWDAGCYKIMLMTGSKKPDTQAFYLRAGFEQSKTGFQKRCIPVREES</sequence>
<dbReference type="InterPro" id="IPR016181">
    <property type="entry name" value="Acyl_CoA_acyltransferase"/>
</dbReference>
<keyword evidence="2" id="KW-0012">Acyltransferase</keyword>
<dbReference type="SUPFAM" id="SSF55729">
    <property type="entry name" value="Acyl-CoA N-acyltransferases (Nat)"/>
    <property type="match status" value="1"/>
</dbReference>
<reference evidence="4 5" key="1">
    <citation type="submission" date="2020-11" db="EMBL/GenBank/DDBJ databases">
        <title>genome sequence of strain KACC 18849.</title>
        <authorList>
            <person name="Gao J."/>
            <person name="Zhang X."/>
        </authorList>
    </citation>
    <scope>NUCLEOTIDE SEQUENCE [LARGE SCALE GENOMIC DNA]</scope>
    <source>
        <strain evidence="4 5">KACC 18849</strain>
    </source>
</reference>
<dbReference type="Pfam" id="PF00583">
    <property type="entry name" value="Acetyltransf_1"/>
    <property type="match status" value="1"/>
</dbReference>
<evidence type="ECO:0000256" key="1">
    <source>
        <dbReference type="ARBA" id="ARBA00022679"/>
    </source>
</evidence>
<comment type="caution">
    <text evidence="4">The sequence shown here is derived from an EMBL/GenBank/DDBJ whole genome shotgun (WGS) entry which is preliminary data.</text>
</comment>
<dbReference type="Gene3D" id="3.40.630.30">
    <property type="match status" value="1"/>
</dbReference>
<keyword evidence="5" id="KW-1185">Reference proteome</keyword>
<gene>
    <name evidence="4" type="ORF">I4Q42_24455</name>
</gene>
<dbReference type="PANTHER" id="PTHR43877:SF1">
    <property type="entry name" value="ACETYLTRANSFERASE"/>
    <property type="match status" value="1"/>
</dbReference>
<feature type="domain" description="N-acetyltransferase" evidence="3">
    <location>
        <begin position="6"/>
        <end position="156"/>
    </location>
</feature>
<dbReference type="Proteomes" id="UP000639859">
    <property type="component" value="Unassembled WGS sequence"/>
</dbReference>
<dbReference type="InterPro" id="IPR050832">
    <property type="entry name" value="Bact_Acetyltransf"/>
</dbReference>
<dbReference type="PROSITE" id="PS51186">
    <property type="entry name" value="GNAT"/>
    <property type="match status" value="1"/>
</dbReference>
<evidence type="ECO:0000313" key="4">
    <source>
        <dbReference type="EMBL" id="MBI1686832.1"/>
    </source>
</evidence>
<keyword evidence="1" id="KW-0808">Transferase</keyword>
<proteinExistence type="predicted"/>
<organism evidence="4 5">
    <name type="scientific">Caulobacter hibisci</name>
    <dbReference type="NCBI Taxonomy" id="2035993"/>
    <lineage>
        <taxon>Bacteria</taxon>
        <taxon>Pseudomonadati</taxon>
        <taxon>Pseudomonadota</taxon>
        <taxon>Alphaproteobacteria</taxon>
        <taxon>Caulobacterales</taxon>
        <taxon>Caulobacteraceae</taxon>
        <taxon>Caulobacter</taxon>
    </lineage>
</organism>
<dbReference type="EMBL" id="JADWOX010000028">
    <property type="protein sequence ID" value="MBI1686832.1"/>
    <property type="molecule type" value="Genomic_DNA"/>
</dbReference>
<dbReference type="InterPro" id="IPR000182">
    <property type="entry name" value="GNAT_dom"/>
</dbReference>
<name>A0ABS0T4Q4_9CAUL</name>
<evidence type="ECO:0000313" key="5">
    <source>
        <dbReference type="Proteomes" id="UP000639859"/>
    </source>
</evidence>
<protein>
    <submittedName>
        <fullName evidence="4">GNAT family N-acetyltransferase</fullName>
    </submittedName>
</protein>
<dbReference type="PANTHER" id="PTHR43877">
    <property type="entry name" value="AMINOALKYLPHOSPHONATE N-ACETYLTRANSFERASE-RELATED-RELATED"/>
    <property type="match status" value="1"/>
</dbReference>
<dbReference type="CDD" id="cd04301">
    <property type="entry name" value="NAT_SF"/>
    <property type="match status" value="1"/>
</dbReference>
<accession>A0ABS0T4Q4</accession>
<evidence type="ECO:0000256" key="2">
    <source>
        <dbReference type="ARBA" id="ARBA00023315"/>
    </source>
</evidence>
<evidence type="ECO:0000259" key="3">
    <source>
        <dbReference type="PROSITE" id="PS51186"/>
    </source>
</evidence>